<keyword evidence="4" id="KW-0808">Transferase</keyword>
<dbReference type="GO" id="GO:0004673">
    <property type="term" value="F:protein histidine kinase activity"/>
    <property type="evidence" value="ECO:0007669"/>
    <property type="project" value="UniProtKB-EC"/>
</dbReference>
<evidence type="ECO:0000256" key="6">
    <source>
        <dbReference type="ARBA" id="ARBA00022777"/>
    </source>
</evidence>
<keyword evidence="3" id="KW-0597">Phosphoprotein</keyword>
<reference evidence="10 11" key="1">
    <citation type="submission" date="2017-08" db="EMBL/GenBank/DDBJ databases">
        <title>Infants hospitalized years apart are colonized by the same room-sourced microbial strains.</title>
        <authorList>
            <person name="Brooks B."/>
            <person name="Olm M.R."/>
            <person name="Firek B.A."/>
            <person name="Baker R."/>
            <person name="Thomas B.C."/>
            <person name="Morowitz M.J."/>
            <person name="Banfield J.F."/>
        </authorList>
    </citation>
    <scope>NUCLEOTIDE SEQUENCE [LARGE SCALE GENOMIC DNA]</scope>
    <source>
        <strain evidence="10">S2_018_000_R2_101</strain>
    </source>
</reference>
<evidence type="ECO:0000256" key="7">
    <source>
        <dbReference type="ARBA" id="ARBA00022840"/>
    </source>
</evidence>
<evidence type="ECO:0000313" key="10">
    <source>
        <dbReference type="EMBL" id="PZO91318.1"/>
    </source>
</evidence>
<dbReference type="PANTHER" id="PTHR41523:SF8">
    <property type="entry name" value="ETHYLENE RESPONSE SENSOR PROTEIN"/>
    <property type="match status" value="1"/>
</dbReference>
<keyword evidence="5" id="KW-0547">Nucleotide-binding</keyword>
<feature type="transmembrane region" description="Helical" evidence="8">
    <location>
        <begin position="248"/>
        <end position="269"/>
    </location>
</feature>
<evidence type="ECO:0000256" key="4">
    <source>
        <dbReference type="ARBA" id="ARBA00022679"/>
    </source>
</evidence>
<dbReference type="EMBL" id="QFNN01000011">
    <property type="protein sequence ID" value="PZO91318.1"/>
    <property type="molecule type" value="Genomic_DNA"/>
</dbReference>
<dbReference type="InterPro" id="IPR011495">
    <property type="entry name" value="Sig_transdc_His_kin_sub2_dim/P"/>
</dbReference>
<dbReference type="EC" id="2.7.13.3" evidence="2"/>
<evidence type="ECO:0000256" key="2">
    <source>
        <dbReference type="ARBA" id="ARBA00012438"/>
    </source>
</evidence>
<evidence type="ECO:0000256" key="5">
    <source>
        <dbReference type="ARBA" id="ARBA00022741"/>
    </source>
</evidence>
<protein>
    <recommendedName>
        <fullName evidence="2">histidine kinase</fullName>
        <ecNumber evidence="2">2.7.13.3</ecNumber>
    </recommendedName>
</protein>
<comment type="caution">
    <text evidence="10">The sequence shown here is derived from an EMBL/GenBank/DDBJ whole genome shotgun (WGS) entry which is preliminary data.</text>
</comment>
<dbReference type="Pfam" id="PF07568">
    <property type="entry name" value="HisKA_2"/>
    <property type="match status" value="1"/>
</dbReference>
<keyword evidence="8" id="KW-0812">Transmembrane</keyword>
<feature type="domain" description="Signal transduction histidine kinase subgroup 2 dimerisation and phosphoacceptor" evidence="9">
    <location>
        <begin position="340"/>
        <end position="415"/>
    </location>
</feature>
<organism evidence="10 11">
    <name type="scientific">Sphingomonas sanxanigenens</name>
    <dbReference type="NCBI Taxonomy" id="397260"/>
    <lineage>
        <taxon>Bacteria</taxon>
        <taxon>Pseudomonadati</taxon>
        <taxon>Pseudomonadota</taxon>
        <taxon>Alphaproteobacteria</taxon>
        <taxon>Sphingomonadales</taxon>
        <taxon>Sphingomonadaceae</taxon>
        <taxon>Sphingomonas</taxon>
    </lineage>
</organism>
<comment type="catalytic activity">
    <reaction evidence="1">
        <text>ATP + protein L-histidine = ADP + protein N-phospho-L-histidine.</text>
        <dbReference type="EC" id="2.7.13.3"/>
    </reaction>
</comment>
<name>A0A2W5CAG6_9SPHN</name>
<evidence type="ECO:0000313" key="11">
    <source>
        <dbReference type="Proteomes" id="UP000249066"/>
    </source>
</evidence>
<keyword evidence="8" id="KW-0472">Membrane</keyword>
<keyword evidence="7" id="KW-0067">ATP-binding</keyword>
<dbReference type="AlphaFoldDB" id="A0A2W5CAG6"/>
<sequence>MNAPTPAPVGSEAVADMSDRLARLSTGAKMFALLSLALLPLGLILFLASLQTNRNVDLERRSALRVAVSESARRLGSEIAVDTGTLRGATQLLARGEAPEVACARVRDTLSTASGEPTAFVISGPDGRALCGTPGVAAPPPRMVGTDSEQDVAIDTQKALLRIDLPPTGGYRASAIYPREQLARIAAPADFAAGYRLDIGSGPQFIPLIDTFRAGAFERTEAMTVAVPRIGASLTMEVHAAPFTSSQMLTMLMPILMWASAAAIGWLVVDRMLLRPLGELRRAIASYQPGLPFGAGRRLTTPAREIRELGETFRTITETVAAHEAELALGLSRQTRLTREVHHRVKNNLQVIASLISLHARSARSTEAADAYASIQRRVDALAVVHRNHYAELEESRGIPVRSLLGELAANLRSTALSTGGPLHIHIEAVPYYVTQDVAVALAFIVTELVELSMLGDPTMPIGIRVSDNDGRSRLTVRSEALAGRHADSKLKQKYARILEGLARQLRSSLAFDAGEGSYSLGFPNSGAE</sequence>
<dbReference type="Gene3D" id="3.30.450.20">
    <property type="entry name" value="PAS domain"/>
    <property type="match status" value="1"/>
</dbReference>
<dbReference type="Proteomes" id="UP000249066">
    <property type="component" value="Unassembled WGS sequence"/>
</dbReference>
<proteinExistence type="predicted"/>
<accession>A0A2W5CAG6</accession>
<evidence type="ECO:0000256" key="8">
    <source>
        <dbReference type="SAM" id="Phobius"/>
    </source>
</evidence>
<dbReference type="GO" id="GO:0005524">
    <property type="term" value="F:ATP binding"/>
    <property type="evidence" value="ECO:0007669"/>
    <property type="project" value="UniProtKB-KW"/>
</dbReference>
<evidence type="ECO:0000259" key="9">
    <source>
        <dbReference type="Pfam" id="PF07568"/>
    </source>
</evidence>
<evidence type="ECO:0000256" key="3">
    <source>
        <dbReference type="ARBA" id="ARBA00022553"/>
    </source>
</evidence>
<evidence type="ECO:0000256" key="1">
    <source>
        <dbReference type="ARBA" id="ARBA00000085"/>
    </source>
</evidence>
<dbReference type="PANTHER" id="PTHR41523">
    <property type="entry name" value="TWO-COMPONENT SYSTEM SENSOR PROTEIN"/>
    <property type="match status" value="1"/>
</dbReference>
<feature type="transmembrane region" description="Helical" evidence="8">
    <location>
        <begin position="30"/>
        <end position="50"/>
    </location>
</feature>
<keyword evidence="8" id="KW-1133">Transmembrane helix</keyword>
<keyword evidence="6 10" id="KW-0418">Kinase</keyword>
<gene>
    <name evidence="10" type="ORF">DI623_03785</name>
</gene>